<dbReference type="STRING" id="1338011.BD94_0602"/>
<proteinExistence type="predicted"/>
<organism evidence="1 2">
    <name type="scientific">Elizabethkingia anophelis NUHP1</name>
    <dbReference type="NCBI Taxonomy" id="1338011"/>
    <lineage>
        <taxon>Bacteria</taxon>
        <taxon>Pseudomonadati</taxon>
        <taxon>Bacteroidota</taxon>
        <taxon>Flavobacteriia</taxon>
        <taxon>Flavobacteriales</taxon>
        <taxon>Weeksellaceae</taxon>
        <taxon>Elizabethkingia</taxon>
    </lineage>
</organism>
<dbReference type="Proteomes" id="UP000028933">
    <property type="component" value="Chromosome"/>
</dbReference>
<dbReference type="KEGG" id="eao:BD94_0602"/>
<reference evidence="1" key="1">
    <citation type="journal article" date="2013" name="Lancet">
        <title>First case of E anophelis outbreak in an intensive-care unit.</title>
        <authorList>
            <person name="Teo J."/>
            <person name="Tan S.Y."/>
            <person name="Tay M."/>
            <person name="Ding Y."/>
            <person name="Kjelleberg S."/>
            <person name="Givskov M."/>
            <person name="Lin R.T."/>
            <person name="Yang L."/>
        </authorList>
    </citation>
    <scope>NUCLEOTIDE SEQUENCE [LARGE SCALE GENOMIC DNA]</scope>
    <source>
        <strain evidence="1">NUHP1</strain>
    </source>
</reference>
<dbReference type="GeneID" id="56686064"/>
<dbReference type="EMBL" id="CP007547">
    <property type="protein sequence ID" value="AIL44377.1"/>
    <property type="molecule type" value="Genomic_DNA"/>
</dbReference>
<protein>
    <submittedName>
        <fullName evidence="1">Uncharacterized protein</fullName>
    </submittedName>
</protein>
<dbReference type="AlphaFoldDB" id="A0A077EA22"/>
<gene>
    <name evidence="1" type="ORF">BD94_0602</name>
</gene>
<sequence>MKNIFFLYLILPLGIIVLTSSGGRPTPPWEKENVSFPMMNQEIRHSMQENERQQEMRQWQITNVTTEVENRKQWTKLKETSTKIQDRLRIISFAMQAIPAGIAISRDATRIKQTQERIIEEIRTAPYSLVVALPMQVQFVDDMQMVIRLLTGIVVSYGAINQMEKAERKILLDYALGEVENLDRSSTYMLMKVRDIKEKVQWQNILFKYYANRDKQIVKDIMTGIKTF</sequence>
<dbReference type="HOGENOM" id="CLU_1188222_0_0_10"/>
<dbReference type="RefSeq" id="WP_009088907.1">
    <property type="nucleotide sequence ID" value="NZ_CP007547.1"/>
</dbReference>
<name>A0A077EA22_9FLAO</name>
<accession>A0A077EA22</accession>
<evidence type="ECO:0000313" key="2">
    <source>
        <dbReference type="Proteomes" id="UP000028933"/>
    </source>
</evidence>
<dbReference type="eggNOG" id="ENOG502Z9X6">
    <property type="taxonomic scope" value="Bacteria"/>
</dbReference>
<reference evidence="1" key="2">
    <citation type="journal article" date="2015" name="Genome Biol. Evol.">
        <title>Complete Genome Sequence and Transcriptomic Analysis of the Novel Pathogen Elizabethkingia anophelis in Response to Oxidative Stress.</title>
        <authorList>
            <person name="Li Y."/>
            <person name="Liu Y."/>
            <person name="Chew S.C."/>
            <person name="Tay M."/>
            <person name="Salido M.M."/>
            <person name="Teo J."/>
            <person name="Lauro F.M."/>
            <person name="Givskov M."/>
            <person name="Yang L."/>
        </authorList>
    </citation>
    <scope>NUCLEOTIDE SEQUENCE</scope>
    <source>
        <strain evidence="1">NUHP1</strain>
    </source>
</reference>
<evidence type="ECO:0000313" key="1">
    <source>
        <dbReference type="EMBL" id="AIL44377.1"/>
    </source>
</evidence>